<dbReference type="Proteomes" id="UP001055219">
    <property type="component" value="Unassembled WGS sequence"/>
</dbReference>
<evidence type="ECO:0000313" key="6">
    <source>
        <dbReference type="Proteomes" id="UP001055219"/>
    </source>
</evidence>
<proteinExistence type="inferred from homology"/>
<feature type="region of interest" description="Disordered" evidence="2">
    <location>
        <begin position="437"/>
        <end position="474"/>
    </location>
</feature>
<feature type="domain" description="SGS" evidence="3">
    <location>
        <begin position="390"/>
        <end position="474"/>
    </location>
</feature>
<sequence length="474" mass="51416">MGYVETAHAGLTALDARNYDLALTNLTTALSSSLNPKWLIARSKALVGLSRFAEALHDADLAYHTAVNRSNRELMTEAQHRRAVAYNRLGELANADACCIYVQWMTEKKSLTGGVDPADAFTNENGLWTATLEDAKKEAQESQFGGSATRDAGMAGAMQQNQGPSAAQWKLSDVLRRQILFKLDQLDGQDPARKRTARVVPPKKDFNRLGEAAESKDKEPVVVEAQKPVVSSAGATAPKDTTLRIQDFQSATSMSASIFSKGNDKNTVKVEFGKDWVTVDPLIYPDGSKKSFAAKLAGEVDPEACKYTVMPSKIELSLNKAQPGKWSGLGKTGTVEEMGAFKSPTTDQASSQPTTTATAPMASSAPVESKTEATQDKTKPTEAAQPPVSSYPTSSRGGPKNWDKILGEDEEEEEAGVNDFFKKLYKNATPEQQRAMMKSFTESSGTSLSTDWNDVKERTVETVPPEGVEAKKWK</sequence>
<protein>
    <submittedName>
        <fullName evidence="5">Protein SGT1 A-like protein</fullName>
    </submittedName>
</protein>
<dbReference type="EMBL" id="JAGIXG020000003">
    <property type="protein sequence ID" value="KAI6784996.1"/>
    <property type="molecule type" value="Genomic_DNA"/>
</dbReference>
<dbReference type="Gene3D" id="1.25.40.10">
    <property type="entry name" value="Tetratricopeptide repeat domain"/>
    <property type="match status" value="1"/>
</dbReference>
<keyword evidence="6" id="KW-1185">Reference proteome</keyword>
<dbReference type="InterPro" id="IPR011990">
    <property type="entry name" value="TPR-like_helical_dom_sf"/>
</dbReference>
<dbReference type="Gene3D" id="2.60.40.790">
    <property type="match status" value="1"/>
</dbReference>
<dbReference type="OrthoDB" id="1898560at2759"/>
<reference evidence="5" key="1">
    <citation type="journal article" date="2021" name="J Fungi (Basel)">
        <title>Genomic and Metabolomic Analyses of the Marine Fungus Emericellopsis cladophorae: Insights into Saltwater Adaptability Mechanisms and Its Biosynthetic Potential.</title>
        <authorList>
            <person name="Goncalves M.F.M."/>
            <person name="Hilario S."/>
            <person name="Van de Peer Y."/>
            <person name="Esteves A.C."/>
            <person name="Alves A."/>
        </authorList>
    </citation>
    <scope>NUCLEOTIDE SEQUENCE</scope>
    <source>
        <strain evidence="5">MUM 19.33</strain>
    </source>
</reference>
<evidence type="ECO:0000259" key="3">
    <source>
        <dbReference type="PROSITE" id="PS51048"/>
    </source>
</evidence>
<dbReference type="GO" id="GO:0051087">
    <property type="term" value="F:protein-folding chaperone binding"/>
    <property type="evidence" value="ECO:0007669"/>
    <property type="project" value="InterPro"/>
</dbReference>
<name>A0A9P9Y7Q6_9HYPO</name>
<comment type="caution">
    <text evidence="5">The sequence shown here is derived from an EMBL/GenBank/DDBJ whole genome shotgun (WGS) entry which is preliminary data.</text>
</comment>
<dbReference type="RefSeq" id="XP_051365852.1">
    <property type="nucleotide sequence ID" value="XM_051502685.1"/>
</dbReference>
<feature type="compositionally biased region" description="Polar residues" evidence="2">
    <location>
        <begin position="440"/>
        <end position="452"/>
    </location>
</feature>
<dbReference type="InterPro" id="IPR008978">
    <property type="entry name" value="HSP20-like_chaperone"/>
</dbReference>
<feature type="domain" description="CS" evidence="4">
    <location>
        <begin position="240"/>
        <end position="330"/>
    </location>
</feature>
<reference evidence="5" key="2">
    <citation type="submission" date="2022-07" db="EMBL/GenBank/DDBJ databases">
        <authorList>
            <person name="Goncalves M.F.M."/>
            <person name="Hilario S."/>
            <person name="Van De Peer Y."/>
            <person name="Esteves A.C."/>
            <person name="Alves A."/>
        </authorList>
    </citation>
    <scope>NUCLEOTIDE SEQUENCE</scope>
    <source>
        <strain evidence="5">MUM 19.33</strain>
    </source>
</reference>
<dbReference type="PROSITE" id="PS51203">
    <property type="entry name" value="CS"/>
    <property type="match status" value="1"/>
</dbReference>
<feature type="compositionally biased region" description="Low complexity" evidence="2">
    <location>
        <begin position="343"/>
        <end position="366"/>
    </location>
</feature>
<dbReference type="PROSITE" id="PS51048">
    <property type="entry name" value="SGS"/>
    <property type="match status" value="1"/>
</dbReference>
<dbReference type="GeneID" id="75834562"/>
<feature type="region of interest" description="Disordered" evidence="2">
    <location>
        <begin position="342"/>
        <end position="414"/>
    </location>
</feature>
<dbReference type="CDD" id="cd06466">
    <property type="entry name" value="p23_CS_SGT1_like"/>
    <property type="match status" value="1"/>
</dbReference>
<comment type="similarity">
    <text evidence="1">Belongs to the SGT1 family.</text>
</comment>
<evidence type="ECO:0000313" key="5">
    <source>
        <dbReference type="EMBL" id="KAI6784996.1"/>
    </source>
</evidence>
<evidence type="ECO:0000256" key="2">
    <source>
        <dbReference type="SAM" id="MobiDB-lite"/>
    </source>
</evidence>
<evidence type="ECO:0000259" key="4">
    <source>
        <dbReference type="PROSITE" id="PS51203"/>
    </source>
</evidence>
<dbReference type="InterPro" id="IPR007699">
    <property type="entry name" value="SGS_dom"/>
</dbReference>
<evidence type="ECO:0000256" key="1">
    <source>
        <dbReference type="ARBA" id="ARBA00008509"/>
    </source>
</evidence>
<dbReference type="Pfam" id="PF05002">
    <property type="entry name" value="SGS"/>
    <property type="match status" value="1"/>
</dbReference>
<dbReference type="Pfam" id="PF04969">
    <property type="entry name" value="CS"/>
    <property type="match status" value="1"/>
</dbReference>
<dbReference type="InterPro" id="IPR044563">
    <property type="entry name" value="Sgt1-like"/>
</dbReference>
<dbReference type="SUPFAM" id="SSF49764">
    <property type="entry name" value="HSP20-like chaperones"/>
    <property type="match status" value="1"/>
</dbReference>
<dbReference type="InterPro" id="IPR007052">
    <property type="entry name" value="CS_dom"/>
</dbReference>
<dbReference type="SUPFAM" id="SSF48452">
    <property type="entry name" value="TPR-like"/>
    <property type="match status" value="1"/>
</dbReference>
<accession>A0A9P9Y7Q6</accession>
<organism evidence="5 6">
    <name type="scientific">Emericellopsis cladophorae</name>
    <dbReference type="NCBI Taxonomy" id="2686198"/>
    <lineage>
        <taxon>Eukaryota</taxon>
        <taxon>Fungi</taxon>
        <taxon>Dikarya</taxon>
        <taxon>Ascomycota</taxon>
        <taxon>Pezizomycotina</taxon>
        <taxon>Sordariomycetes</taxon>
        <taxon>Hypocreomycetidae</taxon>
        <taxon>Hypocreales</taxon>
        <taxon>Bionectriaceae</taxon>
        <taxon>Emericellopsis</taxon>
    </lineage>
</organism>
<dbReference type="PANTHER" id="PTHR45862">
    <property type="entry name" value="PROTEIN SGT1 HOMOLOG"/>
    <property type="match status" value="1"/>
</dbReference>
<gene>
    <name evidence="5" type="ORF">J7T54_008090</name>
</gene>
<feature type="compositionally biased region" description="Polar residues" evidence="2">
    <location>
        <begin position="387"/>
        <end position="396"/>
    </location>
</feature>
<feature type="compositionally biased region" description="Basic and acidic residues" evidence="2">
    <location>
        <begin position="369"/>
        <end position="380"/>
    </location>
</feature>
<dbReference type="AlphaFoldDB" id="A0A9P9Y7Q6"/>
<feature type="region of interest" description="Disordered" evidence="2">
    <location>
        <begin position="140"/>
        <end position="165"/>
    </location>
</feature>